<dbReference type="STRING" id="1561998.A0A1I7UHC1"/>
<dbReference type="AlphaFoldDB" id="A0A1I7UHC1"/>
<dbReference type="eggNOG" id="ENOG502THPG">
    <property type="taxonomic scope" value="Eukaryota"/>
</dbReference>
<evidence type="ECO:0000313" key="2">
    <source>
        <dbReference type="Proteomes" id="UP000095282"/>
    </source>
</evidence>
<dbReference type="WBParaSite" id="Csp11.Scaffold629.g9331.t1">
    <property type="protein sequence ID" value="Csp11.Scaffold629.g9331.t1"/>
    <property type="gene ID" value="Csp11.Scaffold629.g9331"/>
</dbReference>
<organism evidence="2 3">
    <name type="scientific">Caenorhabditis tropicalis</name>
    <dbReference type="NCBI Taxonomy" id="1561998"/>
    <lineage>
        <taxon>Eukaryota</taxon>
        <taxon>Metazoa</taxon>
        <taxon>Ecdysozoa</taxon>
        <taxon>Nematoda</taxon>
        <taxon>Chromadorea</taxon>
        <taxon>Rhabditida</taxon>
        <taxon>Rhabditina</taxon>
        <taxon>Rhabditomorpha</taxon>
        <taxon>Rhabditoidea</taxon>
        <taxon>Rhabditidae</taxon>
        <taxon>Peloderinae</taxon>
        <taxon>Caenorhabditis</taxon>
    </lineage>
</organism>
<keyword evidence="2" id="KW-1185">Reference proteome</keyword>
<accession>A0A1I7UHC1</accession>
<reference evidence="3" key="1">
    <citation type="submission" date="2016-11" db="UniProtKB">
        <authorList>
            <consortium name="WormBaseParasite"/>
        </authorList>
    </citation>
    <scope>IDENTIFICATION</scope>
</reference>
<keyword evidence="1" id="KW-0732">Signal</keyword>
<proteinExistence type="predicted"/>
<feature type="signal peptide" evidence="1">
    <location>
        <begin position="1"/>
        <end position="16"/>
    </location>
</feature>
<dbReference type="Proteomes" id="UP000095282">
    <property type="component" value="Unplaced"/>
</dbReference>
<feature type="chain" id="PRO_5009308991" evidence="1">
    <location>
        <begin position="17"/>
        <end position="223"/>
    </location>
</feature>
<evidence type="ECO:0000256" key="1">
    <source>
        <dbReference type="SAM" id="SignalP"/>
    </source>
</evidence>
<protein>
    <submittedName>
        <fullName evidence="3">Major sperm protein</fullName>
    </submittedName>
</protein>
<evidence type="ECO:0000313" key="3">
    <source>
        <dbReference type="WBParaSite" id="Csp11.Scaffold629.g9331.t1"/>
    </source>
</evidence>
<name>A0A1I7UHC1_9PELO</name>
<sequence length="223" mass="23993">MRSLILLFTVFSIVSGMYFVGNGGGRKEKQKFVRGDWPERFPKQPAGFDFKCQGRQFGTVTTVPPQAPVTTVPPQAPITTIPPQLLPSTTIPPQAPVRTIPPQLPYTTIPPQLLPSTTIPPQALRDIQRDDVLTTTVKVANPTASWTTFWIRSPTPPNAPETVVKGGAAYTVGSPQFATVKVVDPFAPDNALAPDAIPSGDLDFGFKNVGTPKAPRKVIDPDA</sequence>